<gene>
    <name evidence="2" type="primary">LOC111005008</name>
</gene>
<dbReference type="SUPFAM" id="SSF117281">
    <property type="entry name" value="Kelch motif"/>
    <property type="match status" value="1"/>
</dbReference>
<dbReference type="GeneID" id="111005008"/>
<reference evidence="2" key="1">
    <citation type="submission" date="2025-08" db="UniProtKB">
        <authorList>
            <consortium name="RefSeq"/>
        </authorList>
    </citation>
    <scope>IDENTIFICATION</scope>
    <source>
        <strain evidence="2">OHB3-1</strain>
    </source>
</reference>
<protein>
    <submittedName>
        <fullName evidence="2">F-box/kelch-repeat protein At1g23390</fullName>
    </submittedName>
</protein>
<evidence type="ECO:0000313" key="1">
    <source>
        <dbReference type="Proteomes" id="UP000504603"/>
    </source>
</evidence>
<dbReference type="Gene3D" id="2.120.10.80">
    <property type="entry name" value="Kelch-type beta propeller"/>
    <property type="match status" value="1"/>
</dbReference>
<accession>A0A6J1BSR4</accession>
<dbReference type="InterPro" id="IPR015915">
    <property type="entry name" value="Kelch-typ_b-propeller"/>
</dbReference>
<dbReference type="InterPro" id="IPR050796">
    <property type="entry name" value="SCF_F-box_component"/>
</dbReference>
<dbReference type="Proteomes" id="UP000504603">
    <property type="component" value="Unplaced"/>
</dbReference>
<dbReference type="AlphaFoldDB" id="A0A6J1BSR4"/>
<organism evidence="1 2">
    <name type="scientific">Momordica charantia</name>
    <name type="common">Bitter gourd</name>
    <name type="synonym">Balsam pear</name>
    <dbReference type="NCBI Taxonomy" id="3673"/>
    <lineage>
        <taxon>Eukaryota</taxon>
        <taxon>Viridiplantae</taxon>
        <taxon>Streptophyta</taxon>
        <taxon>Embryophyta</taxon>
        <taxon>Tracheophyta</taxon>
        <taxon>Spermatophyta</taxon>
        <taxon>Magnoliopsida</taxon>
        <taxon>eudicotyledons</taxon>
        <taxon>Gunneridae</taxon>
        <taxon>Pentapetalae</taxon>
        <taxon>rosids</taxon>
        <taxon>fabids</taxon>
        <taxon>Cucurbitales</taxon>
        <taxon>Cucurbitaceae</taxon>
        <taxon>Momordiceae</taxon>
        <taxon>Momordica</taxon>
    </lineage>
</organism>
<evidence type="ECO:0000313" key="2">
    <source>
        <dbReference type="RefSeq" id="XP_022132042.1"/>
    </source>
</evidence>
<proteinExistence type="predicted"/>
<sequence>MRSEWESKSEEEGRMEIGGDMLEEIVCRLALVDLVWANRVSSAWRSAISTSLKRLNTLKPWLVIHSQYSTNSATARAVAYDPRSHLWMEIRKPPPPAGYFSPLRSSHSSLLYMISSSRFAYSVDPLHLHWHEAPTPPMGGWQWRPDPVVAAVGKHLVIVAAGCGSCLIDDHTVPPVQIYDTTTATWECPCDSMPTQLMDSGASTWLSVAVAVAAEEHTMYVSVKSSGVTFSFDPRSRSWSGGYDVRRRGGGGGESVFYSEIAWCSGSGVIAVGLTGEAESVSSVVMWEVEGEGVCSWRMPAELLEKLKGDSAGYMPSISVNVMDDFVFIHNPLQPREVIVCHLHLRTCRWGSVCVGVAAFDDACLFRSLVFAASTVTLPHLELAFKLGTTLKTL</sequence>
<dbReference type="KEGG" id="mcha:111005008"/>
<keyword evidence="1" id="KW-1185">Reference proteome</keyword>
<dbReference type="PANTHER" id="PTHR31672">
    <property type="entry name" value="BNACNNG10540D PROTEIN"/>
    <property type="match status" value="1"/>
</dbReference>
<dbReference type="OrthoDB" id="1854110at2759"/>
<dbReference type="RefSeq" id="XP_022132042.1">
    <property type="nucleotide sequence ID" value="XM_022276350.1"/>
</dbReference>
<name>A0A6J1BSR4_MOMCH</name>